<keyword evidence="3" id="KW-1185">Reference proteome</keyword>
<dbReference type="AlphaFoldDB" id="A0AAD5WKR8"/>
<sequence>MDDDCSRCFVVALLLEVSVQVSKQGGRGDSPRSLASIRAKALLEAFVDELQVSAGERERTSALLRDTARRSTTSLPCIADGTRIGSNPGAHRTSRKNESSCGKIRLHRPARRASGRRRRVRHVVERG</sequence>
<name>A0AAD5WKR8_PARTN</name>
<organism evidence="2 3">
    <name type="scientific">Parelaphostrongylus tenuis</name>
    <name type="common">Meningeal worm</name>
    <dbReference type="NCBI Taxonomy" id="148309"/>
    <lineage>
        <taxon>Eukaryota</taxon>
        <taxon>Metazoa</taxon>
        <taxon>Ecdysozoa</taxon>
        <taxon>Nematoda</taxon>
        <taxon>Chromadorea</taxon>
        <taxon>Rhabditida</taxon>
        <taxon>Rhabditina</taxon>
        <taxon>Rhabditomorpha</taxon>
        <taxon>Strongyloidea</taxon>
        <taxon>Metastrongylidae</taxon>
        <taxon>Parelaphostrongylus</taxon>
    </lineage>
</organism>
<reference evidence="2" key="1">
    <citation type="submission" date="2021-06" db="EMBL/GenBank/DDBJ databases">
        <title>Parelaphostrongylus tenuis whole genome reference sequence.</title>
        <authorList>
            <person name="Garwood T.J."/>
            <person name="Larsen P.A."/>
            <person name="Fountain-Jones N.M."/>
            <person name="Garbe J.R."/>
            <person name="Macchietto M.G."/>
            <person name="Kania S.A."/>
            <person name="Gerhold R.W."/>
            <person name="Richards J.E."/>
            <person name="Wolf T.M."/>
        </authorList>
    </citation>
    <scope>NUCLEOTIDE SEQUENCE</scope>
    <source>
        <strain evidence="2">MNPRO001-30</strain>
        <tissue evidence="2">Meninges</tissue>
    </source>
</reference>
<gene>
    <name evidence="2" type="ORF">KIN20_035716</name>
</gene>
<feature type="compositionally biased region" description="Basic residues" evidence="1">
    <location>
        <begin position="104"/>
        <end position="121"/>
    </location>
</feature>
<accession>A0AAD5WKR8</accession>
<feature type="region of interest" description="Disordered" evidence="1">
    <location>
        <begin position="77"/>
        <end position="127"/>
    </location>
</feature>
<evidence type="ECO:0000256" key="1">
    <source>
        <dbReference type="SAM" id="MobiDB-lite"/>
    </source>
</evidence>
<protein>
    <submittedName>
        <fullName evidence="2">Uncharacterized protein</fullName>
    </submittedName>
</protein>
<comment type="caution">
    <text evidence="2">The sequence shown here is derived from an EMBL/GenBank/DDBJ whole genome shotgun (WGS) entry which is preliminary data.</text>
</comment>
<proteinExistence type="predicted"/>
<evidence type="ECO:0000313" key="2">
    <source>
        <dbReference type="EMBL" id="KAJ1373340.1"/>
    </source>
</evidence>
<dbReference type="EMBL" id="JAHQIW010007266">
    <property type="protein sequence ID" value="KAJ1373340.1"/>
    <property type="molecule type" value="Genomic_DNA"/>
</dbReference>
<evidence type="ECO:0000313" key="3">
    <source>
        <dbReference type="Proteomes" id="UP001196413"/>
    </source>
</evidence>
<dbReference type="Proteomes" id="UP001196413">
    <property type="component" value="Unassembled WGS sequence"/>
</dbReference>